<keyword evidence="10" id="KW-0464">Manganese</keyword>
<feature type="binding site" evidence="10">
    <location>
        <position position="9"/>
    </location>
    <ligand>
        <name>Mg(2+)</name>
        <dbReference type="ChEBI" id="CHEBI:18420"/>
        <label>1</label>
    </ligand>
</feature>
<feature type="active site" description="Proton donor/acceptor" evidence="9">
    <location>
        <position position="189"/>
    </location>
</feature>
<dbReference type="PROSITE" id="PS00728">
    <property type="entry name" value="AP_NUCLEASE_F1_3"/>
    <property type="match status" value="1"/>
</dbReference>
<dbReference type="GO" id="GO:0003677">
    <property type="term" value="F:DNA binding"/>
    <property type="evidence" value="ECO:0007669"/>
    <property type="project" value="InterPro"/>
</dbReference>
<evidence type="ECO:0000256" key="8">
    <source>
        <dbReference type="ARBA" id="ARBA00023242"/>
    </source>
</evidence>
<feature type="binding site" evidence="10">
    <location>
        <position position="296"/>
    </location>
    <ligand>
        <name>Mg(2+)</name>
        <dbReference type="ChEBI" id="CHEBI:18420"/>
        <label>1</label>
    </ligand>
</feature>
<keyword evidence="6" id="KW-0862">Zinc</keyword>
<feature type="site" description="Important for catalytic activity" evidence="11">
    <location>
        <position position="270"/>
    </location>
</feature>
<dbReference type="EC" id="3.1.-.-" evidence="13"/>
<dbReference type="InterPro" id="IPR036691">
    <property type="entry name" value="Endo/exonu/phosph_ase_sf"/>
</dbReference>
<dbReference type="STRING" id="246404.A0A507CSL6"/>
<dbReference type="OrthoDB" id="391817at2759"/>
<evidence type="ECO:0000256" key="5">
    <source>
        <dbReference type="ARBA" id="ARBA00022801"/>
    </source>
</evidence>
<organism evidence="15 16">
    <name type="scientific">Chytriomyces confervae</name>
    <dbReference type="NCBI Taxonomy" id="246404"/>
    <lineage>
        <taxon>Eukaryota</taxon>
        <taxon>Fungi</taxon>
        <taxon>Fungi incertae sedis</taxon>
        <taxon>Chytridiomycota</taxon>
        <taxon>Chytridiomycota incertae sedis</taxon>
        <taxon>Chytridiomycetes</taxon>
        <taxon>Chytridiales</taxon>
        <taxon>Chytriomycetaceae</taxon>
        <taxon>Chytriomyces</taxon>
    </lineage>
</organism>
<dbReference type="GO" id="GO:0008270">
    <property type="term" value="F:zinc ion binding"/>
    <property type="evidence" value="ECO:0007669"/>
    <property type="project" value="UniProtKB-KW"/>
</dbReference>
<dbReference type="EMBL" id="QEAP01001663">
    <property type="protein sequence ID" value="TPX42154.1"/>
    <property type="molecule type" value="Genomic_DNA"/>
</dbReference>
<dbReference type="InterPro" id="IPR004808">
    <property type="entry name" value="AP_endonuc_1"/>
</dbReference>
<dbReference type="PROSITE" id="PS51435">
    <property type="entry name" value="AP_NUCLEASE_F1_4"/>
    <property type="match status" value="1"/>
</dbReference>
<feature type="domain" description="GRF-type" evidence="14">
    <location>
        <begin position="520"/>
        <end position="598"/>
    </location>
</feature>
<feature type="binding site" evidence="10">
    <location>
        <position position="189"/>
    </location>
    <ligand>
        <name>Mg(2+)</name>
        <dbReference type="ChEBI" id="CHEBI:18420"/>
        <label>1</label>
    </ligand>
</feature>
<feature type="binding site" evidence="10">
    <location>
        <position position="191"/>
    </location>
    <ligand>
        <name>Mg(2+)</name>
        <dbReference type="ChEBI" id="CHEBI:18420"/>
        <label>1</label>
    </ligand>
</feature>
<evidence type="ECO:0000256" key="11">
    <source>
        <dbReference type="PIRSR" id="PIRSR604808-3"/>
    </source>
</evidence>
<evidence type="ECO:0000259" key="14">
    <source>
        <dbReference type="PROSITE" id="PS51999"/>
    </source>
</evidence>
<evidence type="ECO:0000256" key="1">
    <source>
        <dbReference type="ARBA" id="ARBA00001936"/>
    </source>
</evidence>
<evidence type="ECO:0000256" key="4">
    <source>
        <dbReference type="ARBA" id="ARBA00022771"/>
    </source>
</evidence>
<keyword evidence="4 12" id="KW-0863">Zinc-finger</keyword>
<proteinExistence type="inferred from homology"/>
<evidence type="ECO:0000313" key="15">
    <source>
        <dbReference type="EMBL" id="TPX42154.1"/>
    </source>
</evidence>
<name>A0A507CSL6_9FUNG</name>
<comment type="similarity">
    <text evidence="2 13">Belongs to the DNA repair enzymes AP/ExoA family.</text>
</comment>
<dbReference type="GO" id="GO:0003906">
    <property type="term" value="F:DNA-(apurinic or apyrimidinic site) endonuclease activity"/>
    <property type="evidence" value="ECO:0007669"/>
    <property type="project" value="TreeGrafter"/>
</dbReference>
<keyword evidence="13" id="KW-0227">DNA damage</keyword>
<keyword evidence="3 10" id="KW-0479">Metal-binding</keyword>
<dbReference type="Pfam" id="PF03372">
    <property type="entry name" value="Exo_endo_phos"/>
    <property type="match status" value="1"/>
</dbReference>
<gene>
    <name evidence="15" type="ORF">CcCBS67573_g10530</name>
</gene>
<comment type="cofactor">
    <cofactor evidence="1">
        <name>Mn(2+)</name>
        <dbReference type="ChEBI" id="CHEBI:29035"/>
    </cofactor>
</comment>
<feature type="active site" description="Proton acceptor" evidence="9">
    <location>
        <position position="296"/>
    </location>
</feature>
<feature type="active site" evidence="9">
    <location>
        <position position="147"/>
    </location>
</feature>
<evidence type="ECO:0000256" key="3">
    <source>
        <dbReference type="ARBA" id="ARBA00022723"/>
    </source>
</evidence>
<dbReference type="InterPro" id="IPR005135">
    <property type="entry name" value="Endo/exonuclease/phosphatase"/>
</dbReference>
<evidence type="ECO:0000313" key="16">
    <source>
        <dbReference type="Proteomes" id="UP000320333"/>
    </source>
</evidence>
<dbReference type="PANTHER" id="PTHR22748">
    <property type="entry name" value="AP ENDONUCLEASE"/>
    <property type="match status" value="1"/>
</dbReference>
<comment type="caution">
    <text evidence="15">The sequence shown here is derived from an EMBL/GenBank/DDBJ whole genome shotgun (WGS) entry which is preliminary data.</text>
</comment>
<feature type="site" description="Transition state stabilizer" evidence="11">
    <location>
        <position position="191"/>
    </location>
</feature>
<dbReference type="NCBIfam" id="TIGR00633">
    <property type="entry name" value="xth"/>
    <property type="match status" value="1"/>
</dbReference>
<dbReference type="GO" id="GO:0006284">
    <property type="term" value="P:base-excision repair"/>
    <property type="evidence" value="ECO:0007669"/>
    <property type="project" value="TreeGrafter"/>
</dbReference>
<dbReference type="Gene3D" id="3.60.10.10">
    <property type="entry name" value="Endonuclease/exonuclease/phosphatase"/>
    <property type="match status" value="1"/>
</dbReference>
<dbReference type="GO" id="GO:0005634">
    <property type="term" value="C:nucleus"/>
    <property type="evidence" value="ECO:0007669"/>
    <property type="project" value="TreeGrafter"/>
</dbReference>
<keyword evidence="7 10" id="KW-0460">Magnesium</keyword>
<evidence type="ECO:0000256" key="9">
    <source>
        <dbReference type="PIRSR" id="PIRSR604808-1"/>
    </source>
</evidence>
<feature type="binding site" evidence="10">
    <location>
        <position position="295"/>
    </location>
    <ligand>
        <name>Mg(2+)</name>
        <dbReference type="ChEBI" id="CHEBI:18420"/>
        <label>1</label>
    </ligand>
</feature>
<dbReference type="Proteomes" id="UP000320333">
    <property type="component" value="Unassembled WGS sequence"/>
</dbReference>
<keyword evidence="5" id="KW-0378">Hydrolase</keyword>
<dbReference type="InterPro" id="IPR010666">
    <property type="entry name" value="Znf_GRF"/>
</dbReference>
<evidence type="ECO:0000256" key="2">
    <source>
        <dbReference type="ARBA" id="ARBA00007092"/>
    </source>
</evidence>
<evidence type="ECO:0000256" key="7">
    <source>
        <dbReference type="ARBA" id="ARBA00022842"/>
    </source>
</evidence>
<feature type="site" description="Interaction with DNA substrate" evidence="11">
    <location>
        <position position="296"/>
    </location>
</feature>
<dbReference type="SUPFAM" id="SSF56219">
    <property type="entry name" value="DNase I-like"/>
    <property type="match status" value="1"/>
</dbReference>
<sequence length="599" mass="66615">MSLRLFSWNINGLGSYRQSLKAKSNEDLVESIALTQVPSIVCLQEVKCRRDKIVREELTKVQSRRAFHATASRSGYSGVSVFTPILFSPVWAHEGFEIDSKSPFTHLRMALQAVLDSGFDTKELRAFSDEGRATFSDHSLFILINAYFPNASPDETDRFEYKQRFQSAIKIIIQTLTYACNRNIILVGDLNICHKPIDHCDPGNNVRENKLDAFGETASRKWLDSILHADDSEPLLVDLFRKFWPDRTGAFTCWNTLIDARRANFGTRIDYILVSPALLPWFASCNILPDVMGSDHCPVEALFREKHPESGVALSDALGLTDSNFSVESIPYGCAELWEEVAGKGRQTSLKSWIRPPTAVSTATPETSIVAHEVELQSVTGQKRGILETESEIQQSESVIQCIPASLGRTVSDIGREANQFAQSVLNAAKKQKPAATIPSNINKKTGAAKTQSSIASFFKKPAGEIKLNIDAPQSIPETRTISEAELVAFKPIPDVPTEGKEESISAWKTLMKRPETPKCYHLEAAKEFRVNKAGPNQGRYFYLCARPVGPSDAKPINVEDSDVVMAAGASASEGVQLKRSRSVTEFRCNYFQWKKQLR</sequence>
<dbReference type="GO" id="GO:0008081">
    <property type="term" value="F:phosphoric diester hydrolase activity"/>
    <property type="evidence" value="ECO:0007669"/>
    <property type="project" value="TreeGrafter"/>
</dbReference>
<reference evidence="15 16" key="1">
    <citation type="journal article" date="2019" name="Sci. Rep.">
        <title>Comparative genomics of chytrid fungi reveal insights into the obligate biotrophic and pathogenic lifestyle of Synchytrium endobioticum.</title>
        <authorList>
            <person name="van de Vossenberg B.T.L.H."/>
            <person name="Warris S."/>
            <person name="Nguyen H.D.T."/>
            <person name="van Gent-Pelzer M.P.E."/>
            <person name="Joly D.L."/>
            <person name="van de Geest H.C."/>
            <person name="Bonants P.J.M."/>
            <person name="Smith D.S."/>
            <person name="Levesque C.A."/>
            <person name="van der Lee T.A.J."/>
        </authorList>
    </citation>
    <scope>NUCLEOTIDE SEQUENCE [LARGE SCALE GENOMIC DNA]</scope>
    <source>
        <strain evidence="15 16">CBS 675.73</strain>
    </source>
</reference>
<keyword evidence="16" id="KW-1185">Reference proteome</keyword>
<accession>A0A507CSL6</accession>
<dbReference type="PROSITE" id="PS51999">
    <property type="entry name" value="ZF_GRF"/>
    <property type="match status" value="1"/>
</dbReference>
<evidence type="ECO:0000256" key="6">
    <source>
        <dbReference type="ARBA" id="ARBA00022833"/>
    </source>
</evidence>
<dbReference type="GO" id="GO:0008311">
    <property type="term" value="F:double-stranded DNA 3'-5' DNA exonuclease activity"/>
    <property type="evidence" value="ECO:0007669"/>
    <property type="project" value="TreeGrafter"/>
</dbReference>
<evidence type="ECO:0000256" key="13">
    <source>
        <dbReference type="RuleBase" id="RU362131"/>
    </source>
</evidence>
<dbReference type="AlphaFoldDB" id="A0A507CSL6"/>
<keyword evidence="13" id="KW-0234">DNA repair</keyword>
<comment type="cofactor">
    <cofactor evidence="10 13">
        <name>Mg(2+)</name>
        <dbReference type="ChEBI" id="CHEBI:18420"/>
    </cofactor>
    <cofactor evidence="10 13">
        <name>Mn(2+)</name>
        <dbReference type="ChEBI" id="CHEBI:29035"/>
    </cofactor>
    <text evidence="10 13">Probably binds two magnesium or manganese ions per subunit.</text>
</comment>
<evidence type="ECO:0000256" key="10">
    <source>
        <dbReference type="PIRSR" id="PIRSR604808-2"/>
    </source>
</evidence>
<keyword evidence="8" id="KW-0539">Nucleus</keyword>
<feature type="binding site" evidence="10">
    <location>
        <position position="45"/>
    </location>
    <ligand>
        <name>Mg(2+)</name>
        <dbReference type="ChEBI" id="CHEBI:18420"/>
        <label>1</label>
    </ligand>
</feature>
<dbReference type="InterPro" id="IPR020848">
    <property type="entry name" value="AP_endonuclease_F1_CS"/>
</dbReference>
<dbReference type="PANTHER" id="PTHR22748:SF4">
    <property type="entry name" value="DNA-(APURINIC OR APYRIMIDINIC SITE) ENDONUCLEASE 2"/>
    <property type="match status" value="1"/>
</dbReference>
<evidence type="ECO:0000256" key="12">
    <source>
        <dbReference type="PROSITE-ProRule" id="PRU01343"/>
    </source>
</evidence>
<protein>
    <recommendedName>
        <fullName evidence="13">DNA-(apurinic or apyrimidinic site) endonuclease</fullName>
        <ecNumber evidence="13">3.1.-.-</ecNumber>
    </recommendedName>
</protein>